<keyword evidence="2 6" id="KW-0645">Protease</keyword>
<sequence length="537" mass="58537">MIKKTLSVLVLIVFTFASGQTELVFVFFKDKPNKAAFYANPLSELSQKSLDRRARYGIALNDQDAPLEQSYVQNIRNFGFTVTDYSKWMNGVAVNATPAQITTLQAQPYVQSVERFIKHPAGGGKTEIKKVNKFEEFNNTIGKTDFNYGAGLSQINQINLRPLHVAGYTGTGVTIAVIDTGFPTVNTGTAYARIRNNGQIKGGYNFISKNNDIYSTSLNNHGSYCLGVIAGYVQNQYVGSAPDADFYLYATEDAYNEIPEEMIYWTEAAEEADRKGVDVISTSLGYYDFDDSRYNLLYSDMNGTTSFIARAAQIASEKGIFVLAAAGNEAQKPWKYIITPADNEKVFTIGGVTSTGASSSFSSHGPNAAGVIKPDASARGTGTAMGYNNGATSGSGTSFATPLAAGGVACLIQAVPSKSLPVLKDLLREKASLYPNTTPQMGYGILNFNETLADAVLATAENNLKSKIKIYPNPVITDFSIETSEKIVSVEMYDVLGRKVQQLQNTKTNNIEKFGKGIYFVKIKTEKNEYIEKLIKQ</sequence>
<evidence type="ECO:0000259" key="9">
    <source>
        <dbReference type="Pfam" id="PF18962"/>
    </source>
</evidence>
<evidence type="ECO:0000313" key="11">
    <source>
        <dbReference type="Proteomes" id="UP001209107"/>
    </source>
</evidence>
<evidence type="ECO:0000259" key="8">
    <source>
        <dbReference type="Pfam" id="PF00082"/>
    </source>
</evidence>
<keyword evidence="4 6" id="KW-0378">Hydrolase</keyword>
<dbReference type="InterPro" id="IPR026444">
    <property type="entry name" value="Secre_tail"/>
</dbReference>
<keyword evidence="5 6" id="KW-0720">Serine protease</keyword>
<evidence type="ECO:0000256" key="7">
    <source>
        <dbReference type="RuleBase" id="RU003355"/>
    </source>
</evidence>
<dbReference type="Pfam" id="PF18962">
    <property type="entry name" value="Por_Secre_tail"/>
    <property type="match status" value="1"/>
</dbReference>
<dbReference type="InterPro" id="IPR000209">
    <property type="entry name" value="Peptidase_S8/S53_dom"/>
</dbReference>
<dbReference type="InterPro" id="IPR023827">
    <property type="entry name" value="Peptidase_S8_Asp-AS"/>
</dbReference>
<evidence type="ECO:0000256" key="4">
    <source>
        <dbReference type="ARBA" id="ARBA00022801"/>
    </source>
</evidence>
<evidence type="ECO:0000256" key="2">
    <source>
        <dbReference type="ARBA" id="ARBA00022670"/>
    </source>
</evidence>
<dbReference type="Proteomes" id="UP001209107">
    <property type="component" value="Unassembled WGS sequence"/>
</dbReference>
<accession>A0ABT3JJY0</accession>
<evidence type="ECO:0000256" key="1">
    <source>
        <dbReference type="ARBA" id="ARBA00011073"/>
    </source>
</evidence>
<dbReference type="PRINTS" id="PR00723">
    <property type="entry name" value="SUBTILISIN"/>
</dbReference>
<dbReference type="PANTHER" id="PTHR43806:SF67">
    <property type="entry name" value="EGF-LIKE DOMAIN-CONTAINING PROTEIN"/>
    <property type="match status" value="1"/>
</dbReference>
<keyword evidence="3" id="KW-0732">Signal</keyword>
<feature type="active site" description="Charge relay system" evidence="6">
    <location>
        <position position="398"/>
    </location>
</feature>
<dbReference type="Pfam" id="PF00082">
    <property type="entry name" value="Peptidase_S8"/>
    <property type="match status" value="1"/>
</dbReference>
<dbReference type="PANTHER" id="PTHR43806">
    <property type="entry name" value="PEPTIDASE S8"/>
    <property type="match status" value="1"/>
</dbReference>
<dbReference type="InterPro" id="IPR015500">
    <property type="entry name" value="Peptidase_S8_subtilisin-rel"/>
</dbReference>
<reference evidence="10 11" key="1">
    <citation type="submission" date="2022-10" db="EMBL/GenBank/DDBJ databases">
        <title>Kaistella sp. BT-6-1-3.</title>
        <authorList>
            <person name="Ai J."/>
            <person name="Deng Z."/>
        </authorList>
    </citation>
    <scope>NUCLEOTIDE SEQUENCE [LARGE SCALE GENOMIC DNA]</scope>
    <source>
        <strain evidence="10 11">BT6-1-3</strain>
    </source>
</reference>
<evidence type="ECO:0000313" key="10">
    <source>
        <dbReference type="EMBL" id="MCW4451095.1"/>
    </source>
</evidence>
<protein>
    <submittedName>
        <fullName evidence="10">S8 family peptidase</fullName>
    </submittedName>
</protein>
<dbReference type="Gene3D" id="3.40.50.200">
    <property type="entry name" value="Peptidase S8/S53 domain"/>
    <property type="match status" value="1"/>
</dbReference>
<proteinExistence type="inferred from homology"/>
<comment type="caution">
    <text evidence="10">The sequence shown here is derived from an EMBL/GenBank/DDBJ whole genome shotgun (WGS) entry which is preliminary data.</text>
</comment>
<dbReference type="PROSITE" id="PS51892">
    <property type="entry name" value="SUBTILASE"/>
    <property type="match status" value="1"/>
</dbReference>
<feature type="domain" description="Secretion system C-terminal sorting" evidence="9">
    <location>
        <begin position="470"/>
        <end position="535"/>
    </location>
</feature>
<dbReference type="NCBIfam" id="TIGR04183">
    <property type="entry name" value="Por_Secre_tail"/>
    <property type="match status" value="1"/>
</dbReference>
<dbReference type="PROSITE" id="PS00136">
    <property type="entry name" value="SUBTILASE_ASP"/>
    <property type="match status" value="1"/>
</dbReference>
<dbReference type="PIRSF" id="PIRSF037903">
    <property type="entry name" value="Subtilisin_rel_GFO_2223"/>
    <property type="match status" value="1"/>
</dbReference>
<dbReference type="InterPro" id="IPR036852">
    <property type="entry name" value="Peptidase_S8/S53_dom_sf"/>
</dbReference>
<evidence type="ECO:0000256" key="6">
    <source>
        <dbReference type="PROSITE-ProRule" id="PRU01240"/>
    </source>
</evidence>
<evidence type="ECO:0000256" key="5">
    <source>
        <dbReference type="ARBA" id="ARBA00022825"/>
    </source>
</evidence>
<feature type="domain" description="Peptidase S8/S53" evidence="8">
    <location>
        <begin position="170"/>
        <end position="444"/>
    </location>
</feature>
<organism evidence="10 11">
    <name type="scientific">Kaistella yananensis</name>
    <dbReference type="NCBI Taxonomy" id="2989820"/>
    <lineage>
        <taxon>Bacteria</taxon>
        <taxon>Pseudomonadati</taxon>
        <taxon>Bacteroidota</taxon>
        <taxon>Flavobacteriia</taxon>
        <taxon>Flavobacteriales</taxon>
        <taxon>Weeksellaceae</taxon>
        <taxon>Chryseobacterium group</taxon>
        <taxon>Kaistella</taxon>
    </lineage>
</organism>
<dbReference type="InterPro" id="IPR017317">
    <property type="entry name" value="Pept_S8_subtilisin_bacteroid-2"/>
</dbReference>
<feature type="active site" description="Charge relay system" evidence="6">
    <location>
        <position position="221"/>
    </location>
</feature>
<dbReference type="EMBL" id="JAPCHZ010000001">
    <property type="protein sequence ID" value="MCW4451095.1"/>
    <property type="molecule type" value="Genomic_DNA"/>
</dbReference>
<feature type="active site" description="Charge relay system" evidence="6">
    <location>
        <position position="179"/>
    </location>
</feature>
<dbReference type="InterPro" id="IPR023828">
    <property type="entry name" value="Peptidase_S8_Ser-AS"/>
</dbReference>
<dbReference type="PROSITE" id="PS00138">
    <property type="entry name" value="SUBTILASE_SER"/>
    <property type="match status" value="1"/>
</dbReference>
<evidence type="ECO:0000256" key="3">
    <source>
        <dbReference type="ARBA" id="ARBA00022729"/>
    </source>
</evidence>
<dbReference type="InterPro" id="IPR050131">
    <property type="entry name" value="Peptidase_S8_subtilisin-like"/>
</dbReference>
<dbReference type="RefSeq" id="WP_265143310.1">
    <property type="nucleotide sequence ID" value="NZ_JAPCHZ010000001.1"/>
</dbReference>
<gene>
    <name evidence="10" type="ORF">OK344_02610</name>
</gene>
<dbReference type="SUPFAM" id="SSF52743">
    <property type="entry name" value="Subtilisin-like"/>
    <property type="match status" value="1"/>
</dbReference>
<comment type="similarity">
    <text evidence="1 6 7">Belongs to the peptidase S8 family.</text>
</comment>
<name>A0ABT3JJY0_9FLAO</name>
<keyword evidence="11" id="KW-1185">Reference proteome</keyword>